<sequence>MKTVKVIFRNGVFVPLEKIEIPEGTEGITVYLDSRKRDKKPSWWHQLDIEEKKKEALLEFSKKLAEKVAFVDIKVVAENEELEIFVIVLDEFESLKPVMETALSLYEDLGVYLPVQVISKRKLLRWKEQRNKVYDLIKKGVSIK</sequence>
<accession>F0S3H9</accession>
<dbReference type="EMBL" id="CP002543">
    <property type="protein sequence ID" value="ADY73401.1"/>
    <property type="molecule type" value="Genomic_DNA"/>
</dbReference>
<dbReference type="AlphaFoldDB" id="F0S3H9"/>
<dbReference type="RefSeq" id="WP_013638356.1">
    <property type="nucleotide sequence ID" value="NC_015185.1"/>
</dbReference>
<dbReference type="eggNOG" id="ENOG50347UT">
    <property type="taxonomic scope" value="Bacteria"/>
</dbReference>
<dbReference type="SUPFAM" id="SSF141694">
    <property type="entry name" value="AF2212/PG0164-like"/>
    <property type="match status" value="1"/>
</dbReference>
<dbReference type="STRING" id="868864.Dester_0758"/>
<evidence type="ECO:0000313" key="2">
    <source>
        <dbReference type="Proteomes" id="UP000007102"/>
    </source>
</evidence>
<dbReference type="Gene3D" id="4.10.1150.10">
    <property type="entry name" value="AF2212/PG0164-like"/>
    <property type="match status" value="1"/>
</dbReference>
<reference evidence="1 2" key="1">
    <citation type="journal article" date="2011" name="Stand. Genomic Sci.">
        <title>Complete genome sequence of the thermophilic sulfur-reducer Desulfurobacterium thermolithotrophum type strain (BSA(T)) from a deep-sea hydrothermal vent.</title>
        <authorList>
            <person name="Goker M."/>
            <person name="Daligault H."/>
            <person name="Mwirichia R."/>
            <person name="Lapidus A."/>
            <person name="Lucas S."/>
            <person name="Deshpande S."/>
            <person name="Pagani I."/>
            <person name="Tapia R."/>
            <person name="Cheng J.F."/>
            <person name="Goodwin L."/>
            <person name="Pitluck S."/>
            <person name="Liolios K."/>
            <person name="Ivanova N."/>
            <person name="Mavromatis K."/>
            <person name="Mikhailova N."/>
            <person name="Pati A."/>
            <person name="Chen A."/>
            <person name="Palaniappan K."/>
            <person name="Han C."/>
            <person name="Land M."/>
            <person name="Hauser L."/>
            <person name="Pan C."/>
            <person name="Brambilla E.M."/>
            <person name="Rohde M."/>
            <person name="Spring S."/>
            <person name="Sikorski J."/>
            <person name="Wirth R."/>
            <person name="Detter J.C."/>
            <person name="Woyke T."/>
            <person name="Bristow J."/>
            <person name="Eisen J.A."/>
            <person name="Markowitz V."/>
            <person name="Hugenholtz P."/>
            <person name="Kyrpides N.C."/>
            <person name="Klenk H.P."/>
        </authorList>
    </citation>
    <scope>NUCLEOTIDE SEQUENCE [LARGE SCALE GENOMIC DNA]</scope>
    <source>
        <strain evidence="2">DSM 11699 / BSA</strain>
    </source>
</reference>
<proteinExistence type="predicted"/>
<organism evidence="1 2">
    <name type="scientific">Desulfurobacterium thermolithotrophum (strain DSM 11699 / BSA)</name>
    <dbReference type="NCBI Taxonomy" id="868864"/>
    <lineage>
        <taxon>Bacteria</taxon>
        <taxon>Pseudomonadati</taxon>
        <taxon>Aquificota</taxon>
        <taxon>Aquificia</taxon>
        <taxon>Desulfurobacteriales</taxon>
        <taxon>Desulfurobacteriaceae</taxon>
        <taxon>Desulfurobacterium</taxon>
    </lineage>
</organism>
<dbReference type="InterPro" id="IPR008203">
    <property type="entry name" value="AF2212-like"/>
</dbReference>
<reference evidence="2" key="2">
    <citation type="submission" date="2011-02" db="EMBL/GenBank/DDBJ databases">
        <title>The complete genome of Desulfurobacterium thermolithotrophum DSM 11699.</title>
        <authorList>
            <consortium name="US DOE Joint Genome Institute (JGI-PGF)"/>
            <person name="Lucas S."/>
            <person name="Copeland A."/>
            <person name="Lapidus A."/>
            <person name="Bruce D."/>
            <person name="Goodwin L."/>
            <person name="Pitluck S."/>
            <person name="Kyrpides N."/>
            <person name="Mavromatis K."/>
            <person name="Pagani I."/>
            <person name="Ivanova N."/>
            <person name="Mikhailova N."/>
            <person name="Daligault H."/>
            <person name="Detter J.C."/>
            <person name="Tapia R."/>
            <person name="Han C."/>
            <person name="Land M."/>
            <person name="Hauser L."/>
            <person name="Markowitz V."/>
            <person name="Cheng J.-F."/>
            <person name="Hugenholtz P."/>
            <person name="Woyke T."/>
            <person name="Wu D."/>
            <person name="Spring S."/>
            <person name="Brambilla E."/>
            <person name="Klenk H.-P."/>
            <person name="Eisen J.A."/>
        </authorList>
    </citation>
    <scope>NUCLEOTIDE SEQUENCE [LARGE SCALE GENOMIC DNA]</scope>
    <source>
        <strain evidence="2">DSM 11699 / BSA</strain>
    </source>
</reference>
<dbReference type="KEGG" id="dte:Dester_0758"/>
<dbReference type="Proteomes" id="UP000007102">
    <property type="component" value="Chromosome"/>
</dbReference>
<dbReference type="OrthoDB" id="14864at2"/>
<name>F0S3H9_DESTD</name>
<protein>
    <submittedName>
        <fullName evidence="1">Uncharacterized protein</fullName>
    </submittedName>
</protein>
<keyword evidence="2" id="KW-1185">Reference proteome</keyword>
<evidence type="ECO:0000313" key="1">
    <source>
        <dbReference type="EMBL" id="ADY73401.1"/>
    </source>
</evidence>
<dbReference type="HOGENOM" id="CLU_1793398_0_0_0"/>
<dbReference type="InterPro" id="IPR024069">
    <property type="entry name" value="AF2212-like_dom_sf"/>
</dbReference>
<gene>
    <name evidence="1" type="ordered locus">Dester_0758</name>
</gene>
<dbReference type="Pfam" id="PF01954">
    <property type="entry name" value="AF2212-like"/>
    <property type="match status" value="1"/>
</dbReference>
<dbReference type="InParanoid" id="F0S3H9"/>